<protein>
    <submittedName>
        <fullName evidence="8">3-deoxy-D-manno-octulosonate 8-phosphate phosphatase, YrbI family</fullName>
    </submittedName>
</protein>
<dbReference type="PANTHER" id="PTHR21485:SF3">
    <property type="entry name" value="N-ACYLNEURAMINATE CYTIDYLYLTRANSFERASE"/>
    <property type="match status" value="1"/>
</dbReference>
<evidence type="ECO:0000313" key="9">
    <source>
        <dbReference type="Proteomes" id="UP000009173"/>
    </source>
</evidence>
<evidence type="ECO:0000256" key="7">
    <source>
        <dbReference type="PIRSR" id="PIRSR006118-2"/>
    </source>
</evidence>
<dbReference type="SMR" id="A0A0H3AAD5"/>
<evidence type="ECO:0000256" key="6">
    <source>
        <dbReference type="ARBA" id="ARBA00022842"/>
    </source>
</evidence>
<evidence type="ECO:0000313" key="8">
    <source>
        <dbReference type="EMBL" id="ABM28526.1"/>
    </source>
</evidence>
<dbReference type="SFLD" id="SFLDG01138">
    <property type="entry name" value="C1.6.2:_Deoxy-d-mannose-octulo"/>
    <property type="match status" value="1"/>
</dbReference>
<evidence type="ECO:0000256" key="5">
    <source>
        <dbReference type="ARBA" id="ARBA00022801"/>
    </source>
</evidence>
<dbReference type="AlphaFoldDB" id="A0A0H3AAD5"/>
<dbReference type="InterPro" id="IPR010023">
    <property type="entry name" value="KdsC_fam"/>
</dbReference>
<evidence type="ECO:0000256" key="2">
    <source>
        <dbReference type="ARBA" id="ARBA00005893"/>
    </source>
</evidence>
<evidence type="ECO:0000256" key="3">
    <source>
        <dbReference type="ARBA" id="ARBA00011881"/>
    </source>
</evidence>
<dbReference type="SFLD" id="SFLDG01136">
    <property type="entry name" value="C1.6:_Phosphoserine_Phosphatas"/>
    <property type="match status" value="1"/>
</dbReference>
<dbReference type="PIRSF" id="PIRSF006118">
    <property type="entry name" value="KDO8-P_Ptase"/>
    <property type="match status" value="1"/>
</dbReference>
<dbReference type="InterPro" id="IPR050793">
    <property type="entry name" value="CMP-NeuNAc_synthase"/>
</dbReference>
<dbReference type="EMBL" id="CP000527">
    <property type="protein sequence ID" value="ABM28526.1"/>
    <property type="molecule type" value="Genomic_DNA"/>
</dbReference>
<keyword evidence="6 7" id="KW-0460">Magnesium</keyword>
<evidence type="ECO:0000256" key="1">
    <source>
        <dbReference type="ARBA" id="ARBA00001946"/>
    </source>
</evidence>
<dbReference type="KEGG" id="dvl:Dvul_1509"/>
<dbReference type="Gene3D" id="3.40.50.1000">
    <property type="entry name" value="HAD superfamily/HAD-like"/>
    <property type="match status" value="1"/>
</dbReference>
<dbReference type="GO" id="GO:0008781">
    <property type="term" value="F:N-acylneuraminate cytidylyltransferase activity"/>
    <property type="evidence" value="ECO:0007669"/>
    <property type="project" value="TreeGrafter"/>
</dbReference>
<proteinExistence type="inferred from homology"/>
<dbReference type="HOGENOM" id="CLU_106694_1_0_7"/>
<organism evidence="8 9">
    <name type="scientific">Nitratidesulfovibrio vulgaris (strain DP4)</name>
    <name type="common">Desulfovibrio vulgaris</name>
    <dbReference type="NCBI Taxonomy" id="391774"/>
    <lineage>
        <taxon>Bacteria</taxon>
        <taxon>Pseudomonadati</taxon>
        <taxon>Thermodesulfobacteriota</taxon>
        <taxon>Desulfovibrionia</taxon>
        <taxon>Desulfovibrionales</taxon>
        <taxon>Desulfovibrionaceae</taxon>
        <taxon>Nitratidesulfovibrio</taxon>
    </lineage>
</organism>
<dbReference type="InterPro" id="IPR023214">
    <property type="entry name" value="HAD_sf"/>
</dbReference>
<dbReference type="Pfam" id="PF08282">
    <property type="entry name" value="Hydrolase_3"/>
    <property type="match status" value="1"/>
</dbReference>
<dbReference type="GO" id="GO:0016788">
    <property type="term" value="F:hydrolase activity, acting on ester bonds"/>
    <property type="evidence" value="ECO:0007669"/>
    <property type="project" value="InterPro"/>
</dbReference>
<gene>
    <name evidence="8" type="ordered locus">Dvul_1509</name>
</gene>
<comment type="similarity">
    <text evidence="2">Belongs to the KdsC family.</text>
</comment>
<evidence type="ECO:0000256" key="4">
    <source>
        <dbReference type="ARBA" id="ARBA00022723"/>
    </source>
</evidence>
<dbReference type="GO" id="GO:0046872">
    <property type="term" value="F:metal ion binding"/>
    <property type="evidence" value="ECO:0007669"/>
    <property type="project" value="UniProtKB-KW"/>
</dbReference>
<feature type="binding site" evidence="7">
    <location>
        <position position="109"/>
    </location>
    <ligand>
        <name>Mg(2+)</name>
        <dbReference type="ChEBI" id="CHEBI:18420"/>
    </ligand>
</feature>
<dbReference type="Proteomes" id="UP000009173">
    <property type="component" value="Chromosome"/>
</dbReference>
<comment type="subunit">
    <text evidence="3">Homotetramer.</text>
</comment>
<comment type="cofactor">
    <cofactor evidence="1 7">
        <name>Mg(2+)</name>
        <dbReference type="ChEBI" id="CHEBI:18420"/>
    </cofactor>
</comment>
<dbReference type="InterPro" id="IPR036412">
    <property type="entry name" value="HAD-like_sf"/>
</dbReference>
<dbReference type="SFLD" id="SFLDS00003">
    <property type="entry name" value="Haloacid_Dehalogenase"/>
    <property type="match status" value="1"/>
</dbReference>
<keyword evidence="5" id="KW-0378">Hydrolase</keyword>
<dbReference type="CDD" id="cd01630">
    <property type="entry name" value="HAD_KDO-like"/>
    <property type="match status" value="1"/>
</dbReference>
<dbReference type="RefSeq" id="WP_010938916.1">
    <property type="nucleotide sequence ID" value="NC_008751.1"/>
</dbReference>
<name>A0A0H3AAD5_NITV4</name>
<feature type="binding site" evidence="7">
    <location>
        <position position="16"/>
    </location>
    <ligand>
        <name>Mg(2+)</name>
        <dbReference type="ChEBI" id="CHEBI:18420"/>
    </ligand>
</feature>
<keyword evidence="4 7" id="KW-0479">Metal-binding</keyword>
<feature type="binding site" evidence="7">
    <location>
        <position position="18"/>
    </location>
    <ligand>
        <name>substrate</name>
    </ligand>
</feature>
<reference evidence="9" key="1">
    <citation type="journal article" date="2009" name="Environ. Microbiol.">
        <title>Contribution of mobile genetic elements to Desulfovibrio vulgaris genome plasticity.</title>
        <authorList>
            <person name="Walker C.B."/>
            <person name="Stolyar S."/>
            <person name="Chivian D."/>
            <person name="Pinel N."/>
            <person name="Gabster J.A."/>
            <person name="Dehal P.S."/>
            <person name="He Z."/>
            <person name="Yang Z.K."/>
            <person name="Yen H.C."/>
            <person name="Zhou J."/>
            <person name="Wall J.D."/>
            <person name="Hazen T.C."/>
            <person name="Arkin A.P."/>
            <person name="Stahl D.A."/>
        </authorList>
    </citation>
    <scope>NUCLEOTIDE SEQUENCE [LARGE SCALE GENOMIC DNA]</scope>
    <source>
        <strain evidence="9">DP4</strain>
    </source>
</reference>
<dbReference type="FunFam" id="3.40.50.1000:FF:000029">
    <property type="entry name" value="3-deoxy-D-manno-octulosonate 8-phosphate phosphatase KdsC"/>
    <property type="match status" value="1"/>
</dbReference>
<dbReference type="PANTHER" id="PTHR21485">
    <property type="entry name" value="HAD SUPERFAMILY MEMBERS CMAS AND KDSC"/>
    <property type="match status" value="1"/>
</dbReference>
<sequence precursor="true">MSVESMARKVSLLVLDIDGVMTDGGLYYDDEGRVSKRFNVQDGLGIKLAQSVGLHVAVITGLASEAVAQRVRGLGIEDYYAGYLRKTESLDAIRMKYGLEWEQVAYVGDDWVDFGPMKLVGFPVAVANAQPEVKALAKYVTAARGGEGAVREVVRLILASRGVLDELAASWMERA</sequence>
<accession>A0A0H3AAD5</accession>
<dbReference type="SUPFAM" id="SSF56784">
    <property type="entry name" value="HAD-like"/>
    <property type="match status" value="1"/>
</dbReference>
<dbReference type="NCBIfam" id="TIGR01670">
    <property type="entry name" value="KdsC-phosphatas"/>
    <property type="match status" value="1"/>
</dbReference>